<evidence type="ECO:0000313" key="3">
    <source>
        <dbReference type="WBParaSite" id="SBAD_0000201301-mRNA-1"/>
    </source>
</evidence>
<sequence length="67" mass="7645">MSLQPTASKFTSFPTPSASPCFLDESVYGSDFEWILGKWSLSLKVTVVCDVFRLDTGYLNRHFGYYH</sequence>
<accession>A0A183IE79</accession>
<evidence type="ECO:0000313" key="1">
    <source>
        <dbReference type="EMBL" id="VDO95921.1"/>
    </source>
</evidence>
<name>A0A183IE79_9BILA</name>
<dbReference type="Proteomes" id="UP000270296">
    <property type="component" value="Unassembled WGS sequence"/>
</dbReference>
<dbReference type="EMBL" id="UZAM01007008">
    <property type="protein sequence ID" value="VDO95921.1"/>
    <property type="molecule type" value="Genomic_DNA"/>
</dbReference>
<protein>
    <submittedName>
        <fullName evidence="3">MATH domain-containing protein</fullName>
    </submittedName>
</protein>
<proteinExistence type="predicted"/>
<gene>
    <name evidence="1" type="ORF">SBAD_LOCUS1923</name>
</gene>
<organism evidence="3">
    <name type="scientific">Soboliphyme baturini</name>
    <dbReference type="NCBI Taxonomy" id="241478"/>
    <lineage>
        <taxon>Eukaryota</taxon>
        <taxon>Metazoa</taxon>
        <taxon>Ecdysozoa</taxon>
        <taxon>Nematoda</taxon>
        <taxon>Enoplea</taxon>
        <taxon>Dorylaimia</taxon>
        <taxon>Dioctophymatida</taxon>
        <taxon>Dioctophymatoidea</taxon>
        <taxon>Soboliphymatidae</taxon>
        <taxon>Soboliphyme</taxon>
    </lineage>
</organism>
<reference evidence="1 2" key="2">
    <citation type="submission" date="2018-11" db="EMBL/GenBank/DDBJ databases">
        <authorList>
            <consortium name="Pathogen Informatics"/>
        </authorList>
    </citation>
    <scope>NUCLEOTIDE SEQUENCE [LARGE SCALE GENOMIC DNA]</scope>
</reference>
<dbReference type="AlphaFoldDB" id="A0A183IE79"/>
<reference evidence="3" key="1">
    <citation type="submission" date="2016-06" db="UniProtKB">
        <authorList>
            <consortium name="WormBaseParasite"/>
        </authorList>
    </citation>
    <scope>IDENTIFICATION</scope>
</reference>
<evidence type="ECO:0000313" key="2">
    <source>
        <dbReference type="Proteomes" id="UP000270296"/>
    </source>
</evidence>
<dbReference type="WBParaSite" id="SBAD_0000201301-mRNA-1">
    <property type="protein sequence ID" value="SBAD_0000201301-mRNA-1"/>
    <property type="gene ID" value="SBAD_0000201301"/>
</dbReference>
<keyword evidence="2" id="KW-1185">Reference proteome</keyword>